<reference evidence="2 3" key="1">
    <citation type="journal article" date="2021" name="Sci. Rep.">
        <title>The genome of the diatom Chaetoceros tenuissimus carries an ancient integrated fragment of an extant virus.</title>
        <authorList>
            <person name="Hongo Y."/>
            <person name="Kimura K."/>
            <person name="Takaki Y."/>
            <person name="Yoshida Y."/>
            <person name="Baba S."/>
            <person name="Kobayashi G."/>
            <person name="Nagasaki K."/>
            <person name="Hano T."/>
            <person name="Tomaru Y."/>
        </authorList>
    </citation>
    <scope>NUCLEOTIDE SEQUENCE [LARGE SCALE GENOMIC DNA]</scope>
    <source>
        <strain evidence="2 3">NIES-3715</strain>
    </source>
</reference>
<evidence type="ECO:0000313" key="2">
    <source>
        <dbReference type="EMBL" id="GFH51299.1"/>
    </source>
</evidence>
<gene>
    <name evidence="2" type="ORF">CTEN210_07775</name>
</gene>
<name>A0AAD3CVF3_9STRA</name>
<keyword evidence="3" id="KW-1185">Reference proteome</keyword>
<evidence type="ECO:0000313" key="3">
    <source>
        <dbReference type="Proteomes" id="UP001054902"/>
    </source>
</evidence>
<dbReference type="EMBL" id="BLLK01000045">
    <property type="protein sequence ID" value="GFH51299.1"/>
    <property type="molecule type" value="Genomic_DNA"/>
</dbReference>
<dbReference type="Proteomes" id="UP001054902">
    <property type="component" value="Unassembled WGS sequence"/>
</dbReference>
<feature type="chain" id="PRO_5041995537" evidence="1">
    <location>
        <begin position="20"/>
        <end position="236"/>
    </location>
</feature>
<organism evidence="2 3">
    <name type="scientific">Chaetoceros tenuissimus</name>
    <dbReference type="NCBI Taxonomy" id="426638"/>
    <lineage>
        <taxon>Eukaryota</taxon>
        <taxon>Sar</taxon>
        <taxon>Stramenopiles</taxon>
        <taxon>Ochrophyta</taxon>
        <taxon>Bacillariophyta</taxon>
        <taxon>Coscinodiscophyceae</taxon>
        <taxon>Chaetocerotophycidae</taxon>
        <taxon>Chaetocerotales</taxon>
        <taxon>Chaetocerotaceae</taxon>
        <taxon>Chaetoceros</taxon>
    </lineage>
</organism>
<evidence type="ECO:0000256" key="1">
    <source>
        <dbReference type="SAM" id="SignalP"/>
    </source>
</evidence>
<keyword evidence="1" id="KW-0732">Signal</keyword>
<dbReference type="AlphaFoldDB" id="A0AAD3CVF3"/>
<accession>A0AAD3CVF3</accession>
<protein>
    <submittedName>
        <fullName evidence="2">Uncharacterized protein</fullName>
    </submittedName>
</protein>
<comment type="caution">
    <text evidence="2">The sequence shown here is derived from an EMBL/GenBank/DDBJ whole genome shotgun (WGS) entry which is preliminary data.</text>
</comment>
<proteinExistence type="predicted"/>
<sequence length="236" mass="27750">MKFLQLIWTLFLLAGIVLGEENAKIDCFKLAEEGQCMSNRDFMLEKCHSECVEWQEYTLKYKRYQVSDEKKEILFDINLRDVNGKSMQFDQFEGYVTMILPLAKTCSGSKVAVAEIFDSIDRLQKVWPYAVQILVFAYEHPLMDYSKKNCEDFEDEYEKRADESGAYMMDELESLEGHPLFELMKDIMGVDELKMETTHYFIVGPDFSMMEHHYGKSLLDMKDVLRELIKELEPEL</sequence>
<feature type="signal peptide" evidence="1">
    <location>
        <begin position="1"/>
        <end position="19"/>
    </location>
</feature>